<comment type="caution">
    <text evidence="2">The sequence shown here is derived from an EMBL/GenBank/DDBJ whole genome shotgun (WGS) entry which is preliminary data.</text>
</comment>
<dbReference type="EMBL" id="BAAAKJ010000099">
    <property type="protein sequence ID" value="GAA1390596.1"/>
    <property type="molecule type" value="Genomic_DNA"/>
</dbReference>
<keyword evidence="3" id="KW-1185">Reference proteome</keyword>
<evidence type="ECO:0000256" key="1">
    <source>
        <dbReference type="SAM" id="MobiDB-lite"/>
    </source>
</evidence>
<evidence type="ECO:0000313" key="3">
    <source>
        <dbReference type="Proteomes" id="UP001499863"/>
    </source>
</evidence>
<feature type="compositionally biased region" description="Basic and acidic residues" evidence="1">
    <location>
        <begin position="142"/>
        <end position="152"/>
    </location>
</feature>
<protein>
    <submittedName>
        <fullName evidence="2">Uncharacterized protein</fullName>
    </submittedName>
</protein>
<gene>
    <name evidence="2" type="ORF">GCM10009639_19510</name>
</gene>
<reference evidence="2 3" key="1">
    <citation type="journal article" date="2019" name="Int. J. Syst. Evol. Microbiol.">
        <title>The Global Catalogue of Microorganisms (GCM) 10K type strain sequencing project: providing services to taxonomists for standard genome sequencing and annotation.</title>
        <authorList>
            <consortium name="The Broad Institute Genomics Platform"/>
            <consortium name="The Broad Institute Genome Sequencing Center for Infectious Disease"/>
            <person name="Wu L."/>
            <person name="Ma J."/>
        </authorList>
    </citation>
    <scope>NUCLEOTIDE SEQUENCE [LARGE SCALE GENOMIC DNA]</scope>
    <source>
        <strain evidence="2 3">JCM 12393</strain>
    </source>
</reference>
<dbReference type="Proteomes" id="UP001499863">
    <property type="component" value="Unassembled WGS sequence"/>
</dbReference>
<feature type="compositionally biased region" description="Basic residues" evidence="1">
    <location>
        <begin position="83"/>
        <end position="101"/>
    </location>
</feature>
<evidence type="ECO:0000313" key="2">
    <source>
        <dbReference type="EMBL" id="GAA1390596.1"/>
    </source>
</evidence>
<sequence>MGLILRSAVRDGWTARQGDQAADVIGGHPELGRIVVNVRLGAPEQTAQTLSAHPRVRLAATTGPPPSALSAPSSPPPSAPRPDHHHRHHPGAGHRQTHRPHPPLLTPTALISVPPHHGPGPLLLRRRSRSWAAASTPSVPCVERDTGSRRDMSGGSGG</sequence>
<organism evidence="2 3">
    <name type="scientific">Kitasatospora putterlickiae</name>
    <dbReference type="NCBI Taxonomy" id="221725"/>
    <lineage>
        <taxon>Bacteria</taxon>
        <taxon>Bacillati</taxon>
        <taxon>Actinomycetota</taxon>
        <taxon>Actinomycetes</taxon>
        <taxon>Kitasatosporales</taxon>
        <taxon>Streptomycetaceae</taxon>
        <taxon>Kitasatospora</taxon>
    </lineage>
</organism>
<feature type="region of interest" description="Disordered" evidence="1">
    <location>
        <begin position="46"/>
        <end position="158"/>
    </location>
</feature>
<proteinExistence type="predicted"/>
<name>A0ABN1XUU8_9ACTN</name>
<accession>A0ABN1XUU8</accession>
<feature type="compositionally biased region" description="Pro residues" evidence="1">
    <location>
        <begin position="63"/>
        <end position="80"/>
    </location>
</feature>